<evidence type="ECO:0000313" key="5">
    <source>
        <dbReference type="Proteomes" id="UP000265964"/>
    </source>
</evidence>
<dbReference type="Proteomes" id="UP000265964">
    <property type="component" value="Unassembled WGS sequence"/>
</dbReference>
<comment type="caution">
    <text evidence="4">The sequence shown here is derived from an EMBL/GenBank/DDBJ whole genome shotgun (WGS) entry which is preliminary data.</text>
</comment>
<dbReference type="GO" id="GO:0016491">
    <property type="term" value="F:oxidoreductase activity"/>
    <property type="evidence" value="ECO:0007669"/>
    <property type="project" value="UniProtKB-KW"/>
</dbReference>
<gene>
    <name evidence="4" type="ORF">CKF59_00315</name>
</gene>
<reference evidence="4 5" key="1">
    <citation type="submission" date="2017-08" db="EMBL/GenBank/DDBJ databases">
        <title>Reclassification of Bisgaard taxon 37 and 44.</title>
        <authorList>
            <person name="Christensen H."/>
        </authorList>
    </citation>
    <scope>NUCLEOTIDE SEQUENCE [LARGE SCALE GENOMIC DNA]</scope>
    <source>
        <strain evidence="4 5">EEAB3T1</strain>
    </source>
</reference>
<evidence type="ECO:0000256" key="1">
    <source>
        <dbReference type="ARBA" id="ARBA00022630"/>
    </source>
</evidence>
<accession>A0A3A1YM45</accession>
<keyword evidence="2" id="KW-0560">Oxidoreductase</keyword>
<dbReference type="GO" id="GO:0010181">
    <property type="term" value="F:FMN binding"/>
    <property type="evidence" value="ECO:0007669"/>
    <property type="project" value="InterPro"/>
</dbReference>
<dbReference type="InterPro" id="IPR001155">
    <property type="entry name" value="OxRdtase_FMN_N"/>
</dbReference>
<keyword evidence="5" id="KW-1185">Reference proteome</keyword>
<sequence length="354" mass="39008">MVLLAKNFTLNNGQVVKNRLVLAPLTLWSSTEQGILKDEEISFVAQRAQGAGLVITAGMLIASEGKTFQGQPAVTQENFKQLQALAQAIQAQGALGILQLQHGGEKALAPKWQIQNLTAAQIEELIEAFAQAAQLAEQAGFAGVEIMGGNGFLLQQFVSRKTNTRTDQWGEPFAFINQVVTRVKARINSPHFILGYRFSPEEPGDNGMTMQEALALVENLAHLPLQYLHVSLWDFFKPARRGVAVPSLRIKLIHEQLQGRLPLIGVGNLINLEAINKASQSGYAEFFAFGKAAILNPDWVTKIYQQQELEQTLDLERKAYYGLPQGLWEQCLTQASYLPALKGEEPAVKLASLY</sequence>
<keyword evidence="1" id="KW-0285">Flavoprotein</keyword>
<dbReference type="InterPro" id="IPR013785">
    <property type="entry name" value="Aldolase_TIM"/>
</dbReference>
<protein>
    <recommendedName>
        <fullName evidence="3">NADH:flavin oxidoreductase/NADH oxidase N-terminal domain-containing protein</fullName>
    </recommendedName>
</protein>
<dbReference type="AlphaFoldDB" id="A0A3A1YM45"/>
<dbReference type="InterPro" id="IPR051799">
    <property type="entry name" value="NADH_flavin_oxidoreductase"/>
</dbReference>
<feature type="domain" description="NADH:flavin oxidoreductase/NADH oxidase N-terminal" evidence="3">
    <location>
        <begin position="10"/>
        <end position="309"/>
    </location>
</feature>
<organism evidence="4 5">
    <name type="scientific">Psittacicella gerlachiana</name>
    <dbReference type="NCBI Taxonomy" id="2028574"/>
    <lineage>
        <taxon>Bacteria</taxon>
        <taxon>Pseudomonadati</taxon>
        <taxon>Pseudomonadota</taxon>
        <taxon>Gammaproteobacteria</taxon>
        <taxon>Pasteurellales</taxon>
        <taxon>Psittacicellaceae</taxon>
        <taxon>Psittacicella</taxon>
    </lineage>
</organism>
<dbReference type="Pfam" id="PF00724">
    <property type="entry name" value="Oxidored_FMN"/>
    <property type="match status" value="1"/>
</dbReference>
<name>A0A3A1YM45_9GAMM</name>
<dbReference type="SUPFAM" id="SSF51395">
    <property type="entry name" value="FMN-linked oxidoreductases"/>
    <property type="match status" value="1"/>
</dbReference>
<dbReference type="PANTHER" id="PTHR43656:SF2">
    <property type="entry name" value="BINDING OXIDOREDUCTASE, PUTATIVE (AFU_ORTHOLOGUE AFUA_2G08260)-RELATED"/>
    <property type="match status" value="1"/>
</dbReference>
<dbReference type="OrthoDB" id="8523426at2"/>
<dbReference type="PANTHER" id="PTHR43656">
    <property type="entry name" value="BINDING OXIDOREDUCTASE, PUTATIVE (AFU_ORTHOLOGUE AFUA_2G08260)-RELATED"/>
    <property type="match status" value="1"/>
</dbReference>
<proteinExistence type="predicted"/>
<dbReference type="EMBL" id="NRJF01000009">
    <property type="protein sequence ID" value="RIY38735.1"/>
    <property type="molecule type" value="Genomic_DNA"/>
</dbReference>
<dbReference type="Gene3D" id="3.20.20.70">
    <property type="entry name" value="Aldolase class I"/>
    <property type="match status" value="1"/>
</dbReference>
<evidence type="ECO:0000259" key="3">
    <source>
        <dbReference type="Pfam" id="PF00724"/>
    </source>
</evidence>
<evidence type="ECO:0000256" key="2">
    <source>
        <dbReference type="ARBA" id="ARBA00023002"/>
    </source>
</evidence>
<evidence type="ECO:0000313" key="4">
    <source>
        <dbReference type="EMBL" id="RIY38735.1"/>
    </source>
</evidence>